<dbReference type="AlphaFoldDB" id="A0A369USS5"/>
<gene>
    <name evidence="2" type="ORF">DVJ77_02835</name>
</gene>
<organism evidence="2 3">
    <name type="scientific">Dyella tabacisoli</name>
    <dbReference type="NCBI Taxonomy" id="2282381"/>
    <lineage>
        <taxon>Bacteria</taxon>
        <taxon>Pseudomonadati</taxon>
        <taxon>Pseudomonadota</taxon>
        <taxon>Gammaproteobacteria</taxon>
        <taxon>Lysobacterales</taxon>
        <taxon>Rhodanobacteraceae</taxon>
        <taxon>Dyella</taxon>
    </lineage>
</organism>
<evidence type="ECO:0000259" key="1">
    <source>
        <dbReference type="PROSITE" id="PS51464"/>
    </source>
</evidence>
<dbReference type="SUPFAM" id="SSF53697">
    <property type="entry name" value="SIS domain"/>
    <property type="match status" value="1"/>
</dbReference>
<dbReference type="InterPro" id="IPR001347">
    <property type="entry name" value="SIS_dom"/>
</dbReference>
<keyword evidence="3" id="KW-1185">Reference proteome</keyword>
<evidence type="ECO:0000313" key="2">
    <source>
        <dbReference type="EMBL" id="RDD83527.1"/>
    </source>
</evidence>
<dbReference type="GO" id="GO:0097367">
    <property type="term" value="F:carbohydrate derivative binding"/>
    <property type="evidence" value="ECO:0007669"/>
    <property type="project" value="InterPro"/>
</dbReference>
<dbReference type="Gene3D" id="3.40.50.10490">
    <property type="entry name" value="Glucose-6-phosphate isomerase like protein, domain 1"/>
    <property type="match status" value="2"/>
</dbReference>
<reference evidence="2 3" key="1">
    <citation type="submission" date="2018-07" db="EMBL/GenBank/DDBJ databases">
        <title>Dyella tabacisoli L4-6T, whole genome shotgun sequence.</title>
        <authorList>
            <person name="Zhou X.-K."/>
            <person name="Li W.-J."/>
            <person name="Duan Y.-Q."/>
        </authorList>
    </citation>
    <scope>NUCLEOTIDE SEQUENCE [LARGE SCALE GENOMIC DNA]</scope>
    <source>
        <strain evidence="2 3">L4-6</strain>
    </source>
</reference>
<dbReference type="InterPro" id="IPR046348">
    <property type="entry name" value="SIS_dom_sf"/>
</dbReference>
<dbReference type="GO" id="GO:0016853">
    <property type="term" value="F:isomerase activity"/>
    <property type="evidence" value="ECO:0007669"/>
    <property type="project" value="UniProtKB-KW"/>
</dbReference>
<feature type="domain" description="SIS" evidence="1">
    <location>
        <begin position="53"/>
        <end position="212"/>
    </location>
</feature>
<name>A0A369USS5_9GAMM</name>
<sequence>MSILDKKTKEIEGLLARSFAQQQAAGYADTLREILQQPTTWRATADLLRSAAIRERLAQALMPLPSHIVLTGSGSSMYIGEGLAPSLQSGLGLPVQAIAAGTLLTHWRSVLPPGPGLLISLARSGDSPESCGVVSRLLVDAPAYRHLVITCNANGKLATYYRDDPRVTVLVLDERTNDRSLVMTSSFTNLLLAGTGLLREGLAPAAIDRLTAGVQDVFDRQSDALAQMARREFTSAVYLGNGGAIGAAHECALKMLEMTGGRVVTMAETYLGLRHGPMSSINASTLIVALLSPDPSVRAYEADLLRELSRKQLGMAKVLVGEGIPADLLGPHDLAIEAPGLAEDGEVPALLAHVAVGQLLAFFRCLHLDGKPDAPAQGVLTRVVEDFVIHQDTTHQGSGQQERV</sequence>
<evidence type="ECO:0000313" key="3">
    <source>
        <dbReference type="Proteomes" id="UP000253782"/>
    </source>
</evidence>
<dbReference type="OrthoDB" id="9779207at2"/>
<dbReference type="EMBL" id="QQAH01000001">
    <property type="protein sequence ID" value="RDD83527.1"/>
    <property type="molecule type" value="Genomic_DNA"/>
</dbReference>
<accession>A0A369USS5</accession>
<dbReference type="GO" id="GO:1901135">
    <property type="term" value="P:carbohydrate derivative metabolic process"/>
    <property type="evidence" value="ECO:0007669"/>
    <property type="project" value="InterPro"/>
</dbReference>
<comment type="caution">
    <text evidence="2">The sequence shown here is derived from an EMBL/GenBank/DDBJ whole genome shotgun (WGS) entry which is preliminary data.</text>
</comment>
<dbReference type="Proteomes" id="UP000253782">
    <property type="component" value="Unassembled WGS sequence"/>
</dbReference>
<proteinExistence type="predicted"/>
<keyword evidence="2" id="KW-0413">Isomerase</keyword>
<protein>
    <submittedName>
        <fullName evidence="2">Tagatose-6-phosphate ketose isomerase</fullName>
    </submittedName>
</protein>
<dbReference type="PROSITE" id="PS51464">
    <property type="entry name" value="SIS"/>
    <property type="match status" value="1"/>
</dbReference>